<dbReference type="PATRIC" id="fig|1226633.4.peg.469"/>
<keyword evidence="1" id="KW-1133">Transmembrane helix</keyword>
<dbReference type="AlphaFoldDB" id="A0A0B4ESJ0"/>
<dbReference type="EMBL" id="AUZI01000010">
    <property type="protein sequence ID" value="KID49990.1"/>
    <property type="molecule type" value="Genomic_DNA"/>
</dbReference>
<name>A0A0B4ESJ0_9FUSO</name>
<comment type="caution">
    <text evidence="2">The sequence shown here is derived from an EMBL/GenBank/DDBJ whole genome shotgun (WGS) entry which is preliminary data.</text>
</comment>
<evidence type="ECO:0000313" key="2">
    <source>
        <dbReference type="EMBL" id="KID49990.1"/>
    </source>
</evidence>
<reference evidence="2 3" key="1">
    <citation type="submission" date="2013-08" db="EMBL/GenBank/DDBJ databases">
        <title>An opportunistic ruminal bacterium that causes liver abscesses in cattle.</title>
        <authorList>
            <person name="Benahmed F.H."/>
            <person name="Rasmussen M."/>
            <person name="Harbottle H."/>
            <person name="Soppet D."/>
            <person name="Nagaraja T.G."/>
            <person name="Davidson M."/>
        </authorList>
    </citation>
    <scope>NUCLEOTIDE SEQUENCE [LARGE SCALE GENOMIC DNA]</scope>
    <source>
        <strain evidence="2 3">B35</strain>
    </source>
</reference>
<keyword evidence="1" id="KW-0812">Transmembrane</keyword>
<accession>A0A0B4ESJ0</accession>
<evidence type="ECO:0000313" key="3">
    <source>
        <dbReference type="Proteomes" id="UP000031184"/>
    </source>
</evidence>
<feature type="transmembrane region" description="Helical" evidence="1">
    <location>
        <begin position="12"/>
        <end position="31"/>
    </location>
</feature>
<protein>
    <submittedName>
        <fullName evidence="2">Uncharacterized protein</fullName>
    </submittedName>
</protein>
<dbReference type="Proteomes" id="UP000031184">
    <property type="component" value="Unassembled WGS sequence"/>
</dbReference>
<proteinExistence type="predicted"/>
<keyword evidence="1" id="KW-0472">Membrane</keyword>
<sequence length="32" mass="3665">MKKILINLEEIIAGIFLLITVFSVIINVFFVL</sequence>
<gene>
    <name evidence="2" type="ORF">C095_02360</name>
</gene>
<organism evidence="2 3">
    <name type="scientific">Fusobacterium necrophorum subsp. funduliforme B35</name>
    <dbReference type="NCBI Taxonomy" id="1226633"/>
    <lineage>
        <taxon>Bacteria</taxon>
        <taxon>Fusobacteriati</taxon>
        <taxon>Fusobacteriota</taxon>
        <taxon>Fusobacteriia</taxon>
        <taxon>Fusobacteriales</taxon>
        <taxon>Fusobacteriaceae</taxon>
        <taxon>Fusobacterium</taxon>
    </lineage>
</organism>
<evidence type="ECO:0000256" key="1">
    <source>
        <dbReference type="SAM" id="Phobius"/>
    </source>
</evidence>